<name>E2A6G3_CAMFO</name>
<dbReference type="STRING" id="104421.E2A6G3"/>
<evidence type="ECO:0000256" key="1">
    <source>
        <dbReference type="SAM" id="MobiDB-lite"/>
    </source>
</evidence>
<reference evidence="2 3" key="1">
    <citation type="journal article" date="2010" name="Science">
        <title>Genomic comparison of the ants Camponotus floridanus and Harpegnathos saltator.</title>
        <authorList>
            <person name="Bonasio R."/>
            <person name="Zhang G."/>
            <person name="Ye C."/>
            <person name="Mutti N.S."/>
            <person name="Fang X."/>
            <person name="Qin N."/>
            <person name="Donahue G."/>
            <person name="Yang P."/>
            <person name="Li Q."/>
            <person name="Li C."/>
            <person name="Zhang P."/>
            <person name="Huang Z."/>
            <person name="Berger S.L."/>
            <person name="Reinberg D."/>
            <person name="Wang J."/>
            <person name="Liebig J."/>
        </authorList>
    </citation>
    <scope>NUCLEOTIDE SEQUENCE [LARGE SCALE GENOMIC DNA]</scope>
    <source>
        <strain evidence="3">C129</strain>
    </source>
</reference>
<evidence type="ECO:0000313" key="2">
    <source>
        <dbReference type="EMBL" id="EFN71048.1"/>
    </source>
</evidence>
<feature type="region of interest" description="Disordered" evidence="1">
    <location>
        <begin position="1"/>
        <end position="27"/>
    </location>
</feature>
<dbReference type="InParanoid" id="E2A6G3"/>
<organism evidence="3">
    <name type="scientific">Camponotus floridanus</name>
    <name type="common">Florida carpenter ant</name>
    <dbReference type="NCBI Taxonomy" id="104421"/>
    <lineage>
        <taxon>Eukaryota</taxon>
        <taxon>Metazoa</taxon>
        <taxon>Ecdysozoa</taxon>
        <taxon>Arthropoda</taxon>
        <taxon>Hexapoda</taxon>
        <taxon>Insecta</taxon>
        <taxon>Pterygota</taxon>
        <taxon>Neoptera</taxon>
        <taxon>Endopterygota</taxon>
        <taxon>Hymenoptera</taxon>
        <taxon>Apocrita</taxon>
        <taxon>Aculeata</taxon>
        <taxon>Formicoidea</taxon>
        <taxon>Formicidae</taxon>
        <taxon>Formicinae</taxon>
        <taxon>Camponotus</taxon>
    </lineage>
</organism>
<gene>
    <name evidence="2" type="ORF">EAG_09939</name>
</gene>
<protein>
    <submittedName>
        <fullName evidence="2">Uncharacterized protein</fullName>
    </submittedName>
</protein>
<dbReference type="OrthoDB" id="10063560at2759"/>
<dbReference type="EMBL" id="GL437123">
    <property type="protein sequence ID" value="EFN71048.1"/>
    <property type="molecule type" value="Genomic_DNA"/>
</dbReference>
<dbReference type="AlphaFoldDB" id="E2A6G3"/>
<evidence type="ECO:0000313" key="3">
    <source>
        <dbReference type="Proteomes" id="UP000000311"/>
    </source>
</evidence>
<proteinExistence type="predicted"/>
<keyword evidence="3" id="KW-1185">Reference proteome</keyword>
<accession>E2A6G3</accession>
<sequence length="109" mass="12119">MDDGVHNGLQPDQWLPTLDKGEKRSNSLGSGALRFIRTRSSIRRELKRHRHSISKDVLMKLGTSLSILEISEGTKNSINGVILSITSLCNQVINSRGVYTSLQLTIFVI</sequence>
<dbReference type="Proteomes" id="UP000000311">
    <property type="component" value="Unassembled WGS sequence"/>
</dbReference>